<dbReference type="CDD" id="cd07043">
    <property type="entry name" value="STAS_anti-anti-sigma_factors"/>
    <property type="match status" value="1"/>
</dbReference>
<dbReference type="Gene3D" id="3.30.750.24">
    <property type="entry name" value="STAS domain"/>
    <property type="match status" value="1"/>
</dbReference>
<gene>
    <name evidence="2" type="ORF">SAMN04488522_10621</name>
</gene>
<organism evidence="2 3">
    <name type="scientific">Pedobacter caeni</name>
    <dbReference type="NCBI Taxonomy" id="288992"/>
    <lineage>
        <taxon>Bacteria</taxon>
        <taxon>Pseudomonadati</taxon>
        <taxon>Bacteroidota</taxon>
        <taxon>Sphingobacteriia</taxon>
        <taxon>Sphingobacteriales</taxon>
        <taxon>Sphingobacteriaceae</taxon>
        <taxon>Pedobacter</taxon>
    </lineage>
</organism>
<keyword evidence="3" id="KW-1185">Reference proteome</keyword>
<sequence length="128" mass="14318">MKFSVDKHEKYVVLKLRETKFTNDNTPKLKSEFILLNAEGYHNIVLDLSAIKECNDSQDLSSLLVGDRLCKNANGIFILTGVNGVVAKILEMSNLDQSLTIVSKLKEAEDLIFMEEIEKELLGSVDKG</sequence>
<name>A0A1M5KPH1_9SPHI</name>
<dbReference type="STRING" id="288992.SAMN04488522_10621"/>
<reference evidence="3" key="1">
    <citation type="submission" date="2016-11" db="EMBL/GenBank/DDBJ databases">
        <authorList>
            <person name="Varghese N."/>
            <person name="Submissions S."/>
        </authorList>
    </citation>
    <scope>NUCLEOTIDE SEQUENCE [LARGE SCALE GENOMIC DNA]</scope>
    <source>
        <strain evidence="3">DSM 16990</strain>
    </source>
</reference>
<dbReference type="SUPFAM" id="SSF52091">
    <property type="entry name" value="SpoIIaa-like"/>
    <property type="match status" value="1"/>
</dbReference>
<evidence type="ECO:0000259" key="1">
    <source>
        <dbReference type="Pfam" id="PF01740"/>
    </source>
</evidence>
<dbReference type="RefSeq" id="WP_073235802.1">
    <property type="nucleotide sequence ID" value="NZ_FQUQ01000006.1"/>
</dbReference>
<accession>A0A1M5KPH1</accession>
<protein>
    <submittedName>
        <fullName evidence="2">Anti-anti-sigma factor</fullName>
    </submittedName>
</protein>
<evidence type="ECO:0000313" key="2">
    <source>
        <dbReference type="EMBL" id="SHG54083.1"/>
    </source>
</evidence>
<evidence type="ECO:0000313" key="3">
    <source>
        <dbReference type="Proteomes" id="UP000184287"/>
    </source>
</evidence>
<dbReference type="Pfam" id="PF01740">
    <property type="entry name" value="STAS"/>
    <property type="match status" value="1"/>
</dbReference>
<dbReference type="AlphaFoldDB" id="A0A1M5KPH1"/>
<dbReference type="Proteomes" id="UP000184287">
    <property type="component" value="Unassembled WGS sequence"/>
</dbReference>
<dbReference type="EMBL" id="FQUQ01000006">
    <property type="protein sequence ID" value="SHG54083.1"/>
    <property type="molecule type" value="Genomic_DNA"/>
</dbReference>
<dbReference type="InterPro" id="IPR002645">
    <property type="entry name" value="STAS_dom"/>
</dbReference>
<dbReference type="OrthoDB" id="9796110at2"/>
<dbReference type="InterPro" id="IPR036513">
    <property type="entry name" value="STAS_dom_sf"/>
</dbReference>
<proteinExistence type="predicted"/>
<feature type="domain" description="STAS" evidence="1">
    <location>
        <begin position="12"/>
        <end position="108"/>
    </location>
</feature>